<name>K0R568_THAOC</name>
<dbReference type="AlphaFoldDB" id="K0R568"/>
<dbReference type="InterPro" id="IPR036400">
    <property type="entry name" value="Cyt_B5-like_heme/steroid_sf"/>
</dbReference>
<evidence type="ECO:0000256" key="2">
    <source>
        <dbReference type="SAM" id="SignalP"/>
    </source>
</evidence>
<proteinExistence type="inferred from homology"/>
<dbReference type="eggNOG" id="KOG1110">
    <property type="taxonomic scope" value="Eukaryota"/>
</dbReference>
<dbReference type="PANTHER" id="PTHR10281:SF76">
    <property type="entry name" value="CALCUTTA CUP-RELATED"/>
    <property type="match status" value="1"/>
</dbReference>
<evidence type="ECO:0000313" key="5">
    <source>
        <dbReference type="Proteomes" id="UP000266841"/>
    </source>
</evidence>
<keyword evidence="5" id="KW-1185">Reference proteome</keyword>
<evidence type="ECO:0000259" key="3">
    <source>
        <dbReference type="SMART" id="SM01117"/>
    </source>
</evidence>
<dbReference type="InterPro" id="IPR001199">
    <property type="entry name" value="Cyt_B5-like_heme/steroid-bd"/>
</dbReference>
<dbReference type="GO" id="GO:0016020">
    <property type="term" value="C:membrane"/>
    <property type="evidence" value="ECO:0007669"/>
    <property type="project" value="TreeGrafter"/>
</dbReference>
<organism evidence="4 5">
    <name type="scientific">Thalassiosira oceanica</name>
    <name type="common">Marine diatom</name>
    <dbReference type="NCBI Taxonomy" id="159749"/>
    <lineage>
        <taxon>Eukaryota</taxon>
        <taxon>Sar</taxon>
        <taxon>Stramenopiles</taxon>
        <taxon>Ochrophyta</taxon>
        <taxon>Bacillariophyta</taxon>
        <taxon>Coscinodiscophyceae</taxon>
        <taxon>Thalassiosirophycidae</taxon>
        <taxon>Thalassiosirales</taxon>
        <taxon>Thalassiosiraceae</taxon>
        <taxon>Thalassiosira</taxon>
    </lineage>
</organism>
<dbReference type="PANTHER" id="PTHR10281">
    <property type="entry name" value="MEMBRANE-ASSOCIATED PROGESTERONE RECEPTOR COMPONENT-RELATED"/>
    <property type="match status" value="1"/>
</dbReference>
<comment type="similarity">
    <text evidence="1">Belongs to the cytochrome b5 family. MAPR subfamily.</text>
</comment>
<evidence type="ECO:0000256" key="1">
    <source>
        <dbReference type="ARBA" id="ARBA00038357"/>
    </source>
</evidence>
<dbReference type="SUPFAM" id="SSF55856">
    <property type="entry name" value="Cytochrome b5-like heme/steroid binding domain"/>
    <property type="match status" value="1"/>
</dbReference>
<dbReference type="SMART" id="SM01117">
    <property type="entry name" value="Cyt-b5"/>
    <property type="match status" value="1"/>
</dbReference>
<accession>K0R568</accession>
<dbReference type="Gene3D" id="3.10.120.10">
    <property type="entry name" value="Cytochrome b5-like heme/steroid binding domain"/>
    <property type="match status" value="1"/>
</dbReference>
<comment type="caution">
    <text evidence="4">The sequence shown here is derived from an EMBL/GenBank/DDBJ whole genome shotgun (WGS) entry which is preliminary data.</text>
</comment>
<keyword evidence="2" id="KW-0732">Signal</keyword>
<reference evidence="4 5" key="1">
    <citation type="journal article" date="2012" name="Genome Biol.">
        <title>Genome and low-iron response of an oceanic diatom adapted to chronic iron limitation.</title>
        <authorList>
            <person name="Lommer M."/>
            <person name="Specht M."/>
            <person name="Roy A.S."/>
            <person name="Kraemer L."/>
            <person name="Andreson R."/>
            <person name="Gutowska M.A."/>
            <person name="Wolf J."/>
            <person name="Bergner S.V."/>
            <person name="Schilhabel M.B."/>
            <person name="Klostermeier U.C."/>
            <person name="Beiko R.G."/>
            <person name="Rosenstiel P."/>
            <person name="Hippler M."/>
            <person name="Laroche J."/>
        </authorList>
    </citation>
    <scope>NUCLEOTIDE SEQUENCE [LARGE SCALE GENOMIC DNA]</scope>
    <source>
        <strain evidence="4 5">CCMP1005</strain>
    </source>
</reference>
<dbReference type="GO" id="GO:0012505">
    <property type="term" value="C:endomembrane system"/>
    <property type="evidence" value="ECO:0007669"/>
    <property type="project" value="TreeGrafter"/>
</dbReference>
<dbReference type="OMA" id="NIGERAC"/>
<dbReference type="OrthoDB" id="547796at2759"/>
<dbReference type="Pfam" id="PF00173">
    <property type="entry name" value="Cyt-b5"/>
    <property type="match status" value="1"/>
</dbReference>
<sequence>MAVLVGGLLTAGAAASWWASGSEQRDKKAKYAEWEAKEQAYRDERRRLAYIEPRDVWSEADLRPYDGSKDEDGPILLAVKGDVFNVGYKGRQFYGPGAEYAIMAGRDATRFLAKNSLEEESEEDLKAERANLEVWYFTINNKYEKVGALENYDPGSADL</sequence>
<gene>
    <name evidence="4" type="ORF">THAOC_33421</name>
</gene>
<feature type="domain" description="Cytochrome b5 heme-binding" evidence="3">
    <location>
        <begin position="57"/>
        <end position="150"/>
    </location>
</feature>
<dbReference type="EMBL" id="AGNL01046581">
    <property type="protein sequence ID" value="EJK47835.1"/>
    <property type="molecule type" value="Genomic_DNA"/>
</dbReference>
<feature type="signal peptide" evidence="2">
    <location>
        <begin position="1"/>
        <end position="15"/>
    </location>
</feature>
<protein>
    <recommendedName>
        <fullName evidence="3">Cytochrome b5 heme-binding domain-containing protein</fullName>
    </recommendedName>
</protein>
<feature type="chain" id="PRO_5013356914" description="Cytochrome b5 heme-binding domain-containing protein" evidence="2">
    <location>
        <begin position="16"/>
        <end position="159"/>
    </location>
</feature>
<dbReference type="InterPro" id="IPR050577">
    <property type="entry name" value="MAPR/NEUFC/NENF-like"/>
</dbReference>
<dbReference type="Proteomes" id="UP000266841">
    <property type="component" value="Unassembled WGS sequence"/>
</dbReference>
<evidence type="ECO:0000313" key="4">
    <source>
        <dbReference type="EMBL" id="EJK47835.1"/>
    </source>
</evidence>